<accession>A0A371CJE3</accession>
<feature type="non-terminal residue" evidence="1">
    <location>
        <position position="70"/>
    </location>
</feature>
<evidence type="ECO:0000313" key="1">
    <source>
        <dbReference type="EMBL" id="RDX40401.1"/>
    </source>
</evidence>
<feature type="non-terminal residue" evidence="1">
    <location>
        <position position="1"/>
    </location>
</feature>
<sequence>PNVPLEVEENVIDQLSRDVKSLRSCALTCHGWLPRARYHLVASIRVRSREDLYSICDYFSFNPRMATLVR</sequence>
<dbReference type="STRING" id="139420.A0A371CJE3"/>
<dbReference type="SUPFAM" id="SSF81383">
    <property type="entry name" value="F-box domain"/>
    <property type="match status" value="1"/>
</dbReference>
<dbReference type="Proteomes" id="UP000256964">
    <property type="component" value="Unassembled WGS sequence"/>
</dbReference>
<reference evidence="1 2" key="1">
    <citation type="journal article" date="2018" name="Biotechnol. Biofuels">
        <title>Integrative visual omics of the white-rot fungus Polyporus brumalis exposes the biotechnological potential of its oxidative enzymes for delignifying raw plant biomass.</title>
        <authorList>
            <person name="Miyauchi S."/>
            <person name="Rancon A."/>
            <person name="Drula E."/>
            <person name="Hage H."/>
            <person name="Chaduli D."/>
            <person name="Favel A."/>
            <person name="Grisel S."/>
            <person name="Henrissat B."/>
            <person name="Herpoel-Gimbert I."/>
            <person name="Ruiz-Duenas F.J."/>
            <person name="Chevret D."/>
            <person name="Hainaut M."/>
            <person name="Lin J."/>
            <person name="Wang M."/>
            <person name="Pangilinan J."/>
            <person name="Lipzen A."/>
            <person name="Lesage-Meessen L."/>
            <person name="Navarro D."/>
            <person name="Riley R."/>
            <person name="Grigoriev I.V."/>
            <person name="Zhou S."/>
            <person name="Raouche S."/>
            <person name="Rosso M.N."/>
        </authorList>
    </citation>
    <scope>NUCLEOTIDE SEQUENCE [LARGE SCALE GENOMIC DNA]</scope>
    <source>
        <strain evidence="1 2">BRFM 1820</strain>
    </source>
</reference>
<protein>
    <submittedName>
        <fullName evidence="1">Uncharacterized protein</fullName>
    </submittedName>
</protein>
<name>A0A371CJE3_9APHY</name>
<dbReference type="EMBL" id="KZ857558">
    <property type="protein sequence ID" value="RDX40401.1"/>
    <property type="molecule type" value="Genomic_DNA"/>
</dbReference>
<dbReference type="InterPro" id="IPR036047">
    <property type="entry name" value="F-box-like_dom_sf"/>
</dbReference>
<keyword evidence="2" id="KW-1185">Reference proteome</keyword>
<gene>
    <name evidence="1" type="ORF">OH76DRAFT_1304203</name>
</gene>
<dbReference type="AlphaFoldDB" id="A0A371CJE3"/>
<evidence type="ECO:0000313" key="2">
    <source>
        <dbReference type="Proteomes" id="UP000256964"/>
    </source>
</evidence>
<proteinExistence type="predicted"/>
<organism evidence="1 2">
    <name type="scientific">Lentinus brumalis</name>
    <dbReference type="NCBI Taxonomy" id="2498619"/>
    <lineage>
        <taxon>Eukaryota</taxon>
        <taxon>Fungi</taxon>
        <taxon>Dikarya</taxon>
        <taxon>Basidiomycota</taxon>
        <taxon>Agaricomycotina</taxon>
        <taxon>Agaricomycetes</taxon>
        <taxon>Polyporales</taxon>
        <taxon>Polyporaceae</taxon>
        <taxon>Lentinus</taxon>
    </lineage>
</organism>
<dbReference type="OrthoDB" id="2798901at2759"/>